<dbReference type="NCBIfam" id="TIGR00078">
    <property type="entry name" value="nadC"/>
    <property type="match status" value="1"/>
</dbReference>
<dbReference type="InterPro" id="IPR004393">
    <property type="entry name" value="NadC"/>
</dbReference>
<evidence type="ECO:0000256" key="3">
    <source>
        <dbReference type="ARBA" id="ARBA00009400"/>
    </source>
</evidence>
<feature type="domain" description="Quinolinate phosphoribosyl transferase N-terminal" evidence="11">
    <location>
        <begin position="24"/>
        <end position="107"/>
    </location>
</feature>
<dbReference type="RefSeq" id="WP_248358327.1">
    <property type="nucleotide sequence ID" value="NZ_AP025591.1"/>
</dbReference>
<dbReference type="Proteomes" id="UP001162891">
    <property type="component" value="Chromosome"/>
</dbReference>
<dbReference type="InterPro" id="IPR027277">
    <property type="entry name" value="NadC/ModD"/>
</dbReference>
<comment type="function">
    <text evidence="1">Involved in the catabolism of quinolinic acid (QA).</text>
</comment>
<evidence type="ECO:0000256" key="1">
    <source>
        <dbReference type="ARBA" id="ARBA00003237"/>
    </source>
</evidence>
<dbReference type="SUPFAM" id="SSF51690">
    <property type="entry name" value="Nicotinate/Quinolinate PRTase C-terminal domain-like"/>
    <property type="match status" value="1"/>
</dbReference>
<dbReference type="InterPro" id="IPR036068">
    <property type="entry name" value="Nicotinate_pribotase-like_C"/>
</dbReference>
<accession>A0ABM7WQ71</accession>
<evidence type="ECO:0000256" key="5">
    <source>
        <dbReference type="ARBA" id="ARBA00022642"/>
    </source>
</evidence>
<keyword evidence="6 9" id="KW-0328">Glycosyltransferase</keyword>
<dbReference type="CDD" id="cd01572">
    <property type="entry name" value="QPRTase"/>
    <property type="match status" value="1"/>
</dbReference>
<gene>
    <name evidence="12" type="ORF">AMOR_06180</name>
</gene>
<dbReference type="InterPro" id="IPR013785">
    <property type="entry name" value="Aldolase_TIM"/>
</dbReference>
<dbReference type="Pfam" id="PF02749">
    <property type="entry name" value="QRPTase_N"/>
    <property type="match status" value="1"/>
</dbReference>
<dbReference type="InterPro" id="IPR002638">
    <property type="entry name" value="Quinolinate_PRibosylTrfase_C"/>
</dbReference>
<dbReference type="PANTHER" id="PTHR32179">
    <property type="entry name" value="NICOTINATE-NUCLEOTIDE PYROPHOSPHORYLASE [CARBOXYLATING]"/>
    <property type="match status" value="1"/>
</dbReference>
<dbReference type="EC" id="2.4.2.19" evidence="4"/>
<dbReference type="SUPFAM" id="SSF54675">
    <property type="entry name" value="Nicotinate/Quinolinate PRTase N-terminal domain-like"/>
    <property type="match status" value="1"/>
</dbReference>
<evidence type="ECO:0000256" key="6">
    <source>
        <dbReference type="ARBA" id="ARBA00022676"/>
    </source>
</evidence>
<comment type="pathway">
    <text evidence="2">Cofactor biosynthesis; NAD(+) biosynthesis; nicotinate D-ribonucleotide from quinolinate: step 1/1.</text>
</comment>
<evidence type="ECO:0000313" key="13">
    <source>
        <dbReference type="Proteomes" id="UP001162891"/>
    </source>
</evidence>
<evidence type="ECO:0000256" key="2">
    <source>
        <dbReference type="ARBA" id="ARBA00004893"/>
    </source>
</evidence>
<protein>
    <recommendedName>
        <fullName evidence="4">nicotinate-nucleotide diphosphorylase (carboxylating)</fullName>
        <ecNumber evidence="4">2.4.2.19</ecNumber>
    </recommendedName>
    <alternativeName>
        <fullName evidence="8">Quinolinate phosphoribosyltransferase [decarboxylating]</fullName>
    </alternativeName>
</protein>
<evidence type="ECO:0000256" key="8">
    <source>
        <dbReference type="ARBA" id="ARBA00033102"/>
    </source>
</evidence>
<name>A0ABM7WQ71_9BACT</name>
<evidence type="ECO:0000313" key="12">
    <source>
        <dbReference type="EMBL" id="BDG01622.1"/>
    </source>
</evidence>
<dbReference type="Gene3D" id="3.90.1170.20">
    <property type="entry name" value="Quinolinate phosphoribosyl transferase, N-terminal domain"/>
    <property type="match status" value="1"/>
</dbReference>
<keyword evidence="13" id="KW-1185">Reference proteome</keyword>
<evidence type="ECO:0000259" key="11">
    <source>
        <dbReference type="Pfam" id="PF02749"/>
    </source>
</evidence>
<keyword evidence="5" id="KW-0662">Pyridine nucleotide biosynthesis</keyword>
<feature type="domain" description="Quinolinate phosphoribosyl transferase C-terminal" evidence="10">
    <location>
        <begin position="109"/>
        <end position="275"/>
    </location>
</feature>
<dbReference type="Pfam" id="PF01729">
    <property type="entry name" value="QRPTase_C"/>
    <property type="match status" value="1"/>
</dbReference>
<evidence type="ECO:0000256" key="9">
    <source>
        <dbReference type="PIRNR" id="PIRNR006250"/>
    </source>
</evidence>
<dbReference type="InterPro" id="IPR037128">
    <property type="entry name" value="Quinolinate_PRibosylTase_N_sf"/>
</dbReference>
<keyword evidence="7 9" id="KW-0808">Transferase</keyword>
<comment type="similarity">
    <text evidence="3 9">Belongs to the NadC/ModD family.</text>
</comment>
<evidence type="ECO:0000256" key="4">
    <source>
        <dbReference type="ARBA" id="ARBA00011944"/>
    </source>
</evidence>
<sequence length="278" mass="29101">MPRLSAHAERLVEIALEEDLLLGDATSEATIDAAATGEGKFLVKEELVLAGTAVAARVFEVLGASCRFEREDGARAARGELVGTARGSVRALLAAERTALNFLQRLSGVATATRRCADLLAQGGSRTRLLDTRKTTPGWRMLEKAAVRAGGGRNHRVSLGDGILIKDNHVAACGGVAEAVRRARERAGAMLRIEVEVVDLPGLDAAIAAGADIVLLDNMDDAAMAEAARRAAGRVLLEASGNMTLERLPRVAATGVDFVSMGAITHSAKAVDISFELA</sequence>
<dbReference type="PANTHER" id="PTHR32179:SF3">
    <property type="entry name" value="NICOTINATE-NUCLEOTIDE PYROPHOSPHORYLASE [CARBOXYLATING]"/>
    <property type="match status" value="1"/>
</dbReference>
<organism evidence="12 13">
    <name type="scientific">Anaeromyxobacter oryzae</name>
    <dbReference type="NCBI Taxonomy" id="2918170"/>
    <lineage>
        <taxon>Bacteria</taxon>
        <taxon>Pseudomonadati</taxon>
        <taxon>Myxococcota</taxon>
        <taxon>Myxococcia</taxon>
        <taxon>Myxococcales</taxon>
        <taxon>Cystobacterineae</taxon>
        <taxon>Anaeromyxobacteraceae</taxon>
        <taxon>Anaeromyxobacter</taxon>
    </lineage>
</organism>
<evidence type="ECO:0000256" key="7">
    <source>
        <dbReference type="ARBA" id="ARBA00022679"/>
    </source>
</evidence>
<reference evidence="13" key="1">
    <citation type="journal article" date="2022" name="Int. J. Syst. Evol. Microbiol.">
        <title>Anaeromyxobacter oryzae sp. nov., Anaeromyxobacter diazotrophicus sp. nov. and Anaeromyxobacter paludicola sp. nov., isolated from paddy soils.</title>
        <authorList>
            <person name="Itoh H."/>
            <person name="Xu Z."/>
            <person name="Mise K."/>
            <person name="Masuda Y."/>
            <person name="Ushijima N."/>
            <person name="Hayakawa C."/>
            <person name="Shiratori Y."/>
            <person name="Senoo K."/>
        </authorList>
    </citation>
    <scope>NUCLEOTIDE SEQUENCE [LARGE SCALE GENOMIC DNA]</scope>
    <source>
        <strain evidence="13">Red232</strain>
    </source>
</reference>
<evidence type="ECO:0000259" key="10">
    <source>
        <dbReference type="Pfam" id="PF01729"/>
    </source>
</evidence>
<proteinExistence type="inferred from homology"/>
<dbReference type="EMBL" id="AP025591">
    <property type="protein sequence ID" value="BDG01622.1"/>
    <property type="molecule type" value="Genomic_DNA"/>
</dbReference>
<dbReference type="Gene3D" id="3.20.20.70">
    <property type="entry name" value="Aldolase class I"/>
    <property type="match status" value="1"/>
</dbReference>
<dbReference type="PIRSF" id="PIRSF006250">
    <property type="entry name" value="NadC_ModD"/>
    <property type="match status" value="1"/>
</dbReference>
<dbReference type="InterPro" id="IPR022412">
    <property type="entry name" value="Quinolinate_PRibosylTrfase_N"/>
</dbReference>